<dbReference type="Pfam" id="PF01464">
    <property type="entry name" value="SLT"/>
    <property type="match status" value="1"/>
</dbReference>
<evidence type="ECO:0000313" key="3">
    <source>
        <dbReference type="Proteomes" id="UP000247980"/>
    </source>
</evidence>
<gene>
    <name evidence="2" type="ORF">CVS30_09590</name>
</gene>
<dbReference type="InterPro" id="IPR018392">
    <property type="entry name" value="LysM"/>
</dbReference>
<name>A0A2V5IT69_9MICC</name>
<dbReference type="Pfam" id="PF01476">
    <property type="entry name" value="LysM"/>
    <property type="match status" value="3"/>
</dbReference>
<dbReference type="PROSITE" id="PS51782">
    <property type="entry name" value="LYSM"/>
    <property type="match status" value="3"/>
</dbReference>
<dbReference type="RefSeq" id="WP_110485112.1">
    <property type="nucleotide sequence ID" value="NZ_QJVC01000007.1"/>
</dbReference>
<dbReference type="OrthoDB" id="5244690at2"/>
<feature type="domain" description="LysM" evidence="1">
    <location>
        <begin position="120"/>
        <end position="164"/>
    </location>
</feature>
<dbReference type="EMBL" id="QJVC01000007">
    <property type="protein sequence ID" value="PYI38572.1"/>
    <property type="molecule type" value="Genomic_DNA"/>
</dbReference>
<dbReference type="AlphaFoldDB" id="A0A2V5IT69"/>
<dbReference type="Gene3D" id="1.10.530.10">
    <property type="match status" value="1"/>
</dbReference>
<protein>
    <submittedName>
        <fullName evidence="2">Lytic transglycosylase</fullName>
    </submittedName>
</protein>
<dbReference type="PANTHER" id="PTHR33734:SF22">
    <property type="entry name" value="MEMBRANE-BOUND LYTIC MUREIN TRANSGLYCOSYLASE D"/>
    <property type="match status" value="1"/>
</dbReference>
<evidence type="ECO:0000259" key="1">
    <source>
        <dbReference type="PROSITE" id="PS51782"/>
    </source>
</evidence>
<feature type="domain" description="LysM" evidence="1">
    <location>
        <begin position="183"/>
        <end position="227"/>
    </location>
</feature>
<dbReference type="SUPFAM" id="SSF53955">
    <property type="entry name" value="Lysozyme-like"/>
    <property type="match status" value="1"/>
</dbReference>
<feature type="domain" description="LysM" evidence="1">
    <location>
        <begin position="249"/>
        <end position="293"/>
    </location>
</feature>
<dbReference type="Gene3D" id="3.10.350.10">
    <property type="entry name" value="LysM domain"/>
    <property type="match status" value="3"/>
</dbReference>
<organism evidence="2 3">
    <name type="scientific">Arthrobacter psychrolactophilus</name>
    <dbReference type="NCBI Taxonomy" id="92442"/>
    <lineage>
        <taxon>Bacteria</taxon>
        <taxon>Bacillati</taxon>
        <taxon>Actinomycetota</taxon>
        <taxon>Actinomycetes</taxon>
        <taxon>Micrococcales</taxon>
        <taxon>Micrococcaceae</taxon>
        <taxon>Arthrobacter</taxon>
    </lineage>
</organism>
<dbReference type="SUPFAM" id="SSF54106">
    <property type="entry name" value="LysM domain"/>
    <property type="match status" value="3"/>
</dbReference>
<dbReference type="InterPro" id="IPR008258">
    <property type="entry name" value="Transglycosylase_SLT_dom_1"/>
</dbReference>
<dbReference type="InterPro" id="IPR023346">
    <property type="entry name" value="Lysozyme-like_dom_sf"/>
</dbReference>
<dbReference type="Proteomes" id="UP000247980">
    <property type="component" value="Unassembled WGS sequence"/>
</dbReference>
<dbReference type="CDD" id="cd00118">
    <property type="entry name" value="LysM"/>
    <property type="match status" value="3"/>
</dbReference>
<proteinExistence type="predicted"/>
<evidence type="ECO:0000313" key="2">
    <source>
        <dbReference type="EMBL" id="PYI38572.1"/>
    </source>
</evidence>
<dbReference type="GO" id="GO:0008932">
    <property type="term" value="F:lytic endotransglycosylase activity"/>
    <property type="evidence" value="ECO:0007669"/>
    <property type="project" value="TreeGrafter"/>
</dbReference>
<dbReference type="PANTHER" id="PTHR33734">
    <property type="entry name" value="LYSM DOMAIN-CONTAINING GPI-ANCHORED PROTEIN 2"/>
    <property type="match status" value="1"/>
</dbReference>
<sequence>MTPTRPSSAATKSAAGGKQLVAVATAAIPVVMLSSLGLAAPASASPQHTGIAPQGTHGSLDSQKVLAAVQARTAANRIPTALVASSVPRAVTALSPSETSFKTTLTGTLAGALKAQAGITSHTVVAGDTVSGIAAKYGVSTESVLTRNKISASTVIYPGEVLSISGSSAAATAPSTSSTTASASYTVRAGDTLSGIAADHKISLSSIFSLNSLDGRSIIHPGQKIKVGGAVTTAPSSSPAKENKPATGERYVIKAGDTLSAIAAKNNVSLAALVSANNIDAKATIYPGKTLSIPGLNAASSEIAPITQKPQDVPAALAPEDQVPSTFLHYTYPSAVVNDANRNKALLLAAPAPSVEEIKSLVASTASSMGVDPSLALAFALQESSFNHQSVSPANAIGTMQVIPDSGDWASGLVGRKLNLLDPTDNVTAGVAIIRALLKSAPNESEAIAGYYQGAYSVSVNGMFSDTATYVAGISSKRELFR</sequence>
<dbReference type="InterPro" id="IPR036779">
    <property type="entry name" value="LysM_dom_sf"/>
</dbReference>
<reference evidence="2 3" key="1">
    <citation type="submission" date="2018-05" db="EMBL/GenBank/DDBJ databases">
        <title>Genetic diversity of glacier-inhabiting Cryobacterium bacteria in China and description of Cryobacterium mengkeensis sp. nov. and Arthrobacter glacialis sp. nov.</title>
        <authorList>
            <person name="Liu Q."/>
            <person name="Xin Y.-H."/>
        </authorList>
    </citation>
    <scope>NUCLEOTIDE SEQUENCE [LARGE SCALE GENOMIC DNA]</scope>
    <source>
        <strain evidence="2 3">B7</strain>
    </source>
</reference>
<accession>A0A2V5IT69</accession>
<keyword evidence="3" id="KW-1185">Reference proteome</keyword>
<dbReference type="SMART" id="SM00257">
    <property type="entry name" value="LysM"/>
    <property type="match status" value="3"/>
</dbReference>
<comment type="caution">
    <text evidence="2">The sequence shown here is derived from an EMBL/GenBank/DDBJ whole genome shotgun (WGS) entry which is preliminary data.</text>
</comment>